<dbReference type="Proteomes" id="UP000006322">
    <property type="component" value="Unassembled WGS sequence"/>
</dbReference>
<evidence type="ECO:0000313" key="1">
    <source>
        <dbReference type="EMBL" id="GAC34166.1"/>
    </source>
</evidence>
<accession>K6ZDJ2</accession>
<protein>
    <submittedName>
        <fullName evidence="1">Uncharacterized protein</fullName>
    </submittedName>
</protein>
<sequence>MKEGVNMSEDILNIAHTRVVQFDGSLGEQVSVHHTDRENK</sequence>
<gene>
    <name evidence="1" type="ORF">GPLA_3276</name>
</gene>
<keyword evidence="2" id="KW-1185">Reference proteome</keyword>
<organism evidence="1 2">
    <name type="scientific">Paraglaciecola polaris LMG 21857</name>
    <dbReference type="NCBI Taxonomy" id="1129793"/>
    <lineage>
        <taxon>Bacteria</taxon>
        <taxon>Pseudomonadati</taxon>
        <taxon>Pseudomonadota</taxon>
        <taxon>Gammaproteobacteria</taxon>
        <taxon>Alteromonadales</taxon>
        <taxon>Alteromonadaceae</taxon>
        <taxon>Paraglaciecola</taxon>
    </lineage>
</organism>
<name>K6ZDJ2_9ALTE</name>
<comment type="caution">
    <text evidence="1">The sequence shown here is derived from an EMBL/GenBank/DDBJ whole genome shotgun (WGS) entry which is preliminary data.</text>
</comment>
<dbReference type="AlphaFoldDB" id="K6ZDJ2"/>
<proteinExistence type="predicted"/>
<evidence type="ECO:0000313" key="2">
    <source>
        <dbReference type="Proteomes" id="UP000006322"/>
    </source>
</evidence>
<dbReference type="EMBL" id="BAER01000095">
    <property type="protein sequence ID" value="GAC34166.1"/>
    <property type="molecule type" value="Genomic_DNA"/>
</dbReference>
<reference evidence="2" key="1">
    <citation type="journal article" date="2014" name="Environ. Microbiol.">
        <title>Comparative genomics of the marine bacterial genus Glaciecola reveals the high degree of genomic diversity and genomic characteristic for cold adaptation.</title>
        <authorList>
            <person name="Qin Q.L."/>
            <person name="Xie B.B."/>
            <person name="Yu Y."/>
            <person name="Shu Y.L."/>
            <person name="Rong J.C."/>
            <person name="Zhang Y.J."/>
            <person name="Zhao D.L."/>
            <person name="Chen X.L."/>
            <person name="Zhang X.Y."/>
            <person name="Chen B."/>
            <person name="Zhou B.C."/>
            <person name="Zhang Y.Z."/>
        </authorList>
    </citation>
    <scope>NUCLEOTIDE SEQUENCE [LARGE SCALE GENOMIC DNA]</scope>
    <source>
        <strain evidence="2">LMG 21857</strain>
    </source>
</reference>